<dbReference type="EMBL" id="BLXT01001935">
    <property type="protein sequence ID" value="GFN89433.1"/>
    <property type="molecule type" value="Genomic_DNA"/>
</dbReference>
<accession>A0AAV3Z4Y9</accession>
<reference evidence="1 2" key="1">
    <citation type="journal article" date="2021" name="Elife">
        <title>Chloroplast acquisition without the gene transfer in kleptoplastic sea slugs, Plakobranchus ocellatus.</title>
        <authorList>
            <person name="Maeda T."/>
            <person name="Takahashi S."/>
            <person name="Yoshida T."/>
            <person name="Shimamura S."/>
            <person name="Takaki Y."/>
            <person name="Nagai Y."/>
            <person name="Toyoda A."/>
            <person name="Suzuki Y."/>
            <person name="Arimoto A."/>
            <person name="Ishii H."/>
            <person name="Satoh N."/>
            <person name="Nishiyama T."/>
            <person name="Hasebe M."/>
            <person name="Maruyama T."/>
            <person name="Minagawa J."/>
            <person name="Obokata J."/>
            <person name="Shigenobu S."/>
        </authorList>
    </citation>
    <scope>NUCLEOTIDE SEQUENCE [LARGE SCALE GENOMIC DNA]</scope>
</reference>
<protein>
    <submittedName>
        <fullName evidence="1">Uncharacterized protein</fullName>
    </submittedName>
</protein>
<evidence type="ECO:0000313" key="2">
    <source>
        <dbReference type="Proteomes" id="UP000735302"/>
    </source>
</evidence>
<comment type="caution">
    <text evidence="1">The sequence shown here is derived from an EMBL/GenBank/DDBJ whole genome shotgun (WGS) entry which is preliminary data.</text>
</comment>
<dbReference type="AlphaFoldDB" id="A0AAV3Z4Y9"/>
<name>A0AAV3Z4Y9_9GAST</name>
<gene>
    <name evidence="1" type="ORF">PoB_001593900</name>
</gene>
<sequence length="85" mass="9634">MKQRKFRSSSTQNSLRQEPACARSLALQDKQGFNLFILQCPTAPVKRHASSFSTRLIDESMCLRAIPAPSPDNGGKDFVFRPWHQ</sequence>
<organism evidence="1 2">
    <name type="scientific">Plakobranchus ocellatus</name>
    <dbReference type="NCBI Taxonomy" id="259542"/>
    <lineage>
        <taxon>Eukaryota</taxon>
        <taxon>Metazoa</taxon>
        <taxon>Spiralia</taxon>
        <taxon>Lophotrochozoa</taxon>
        <taxon>Mollusca</taxon>
        <taxon>Gastropoda</taxon>
        <taxon>Heterobranchia</taxon>
        <taxon>Euthyneura</taxon>
        <taxon>Panpulmonata</taxon>
        <taxon>Sacoglossa</taxon>
        <taxon>Placobranchoidea</taxon>
        <taxon>Plakobranchidae</taxon>
        <taxon>Plakobranchus</taxon>
    </lineage>
</organism>
<proteinExistence type="predicted"/>
<keyword evidence="2" id="KW-1185">Reference proteome</keyword>
<dbReference type="Proteomes" id="UP000735302">
    <property type="component" value="Unassembled WGS sequence"/>
</dbReference>
<evidence type="ECO:0000313" key="1">
    <source>
        <dbReference type="EMBL" id="GFN89433.1"/>
    </source>
</evidence>